<comment type="caution">
    <text evidence="3">The sequence shown here is derived from an EMBL/GenBank/DDBJ whole genome shotgun (WGS) entry which is preliminary data.</text>
</comment>
<feature type="transmembrane region" description="Helical" evidence="1">
    <location>
        <begin position="57"/>
        <end position="79"/>
    </location>
</feature>
<feature type="transmembrane region" description="Helical" evidence="1">
    <location>
        <begin position="114"/>
        <end position="134"/>
    </location>
</feature>
<dbReference type="Pfam" id="PF09335">
    <property type="entry name" value="VTT_dom"/>
    <property type="match status" value="1"/>
</dbReference>
<gene>
    <name evidence="3" type="ORF">ISF6_3933</name>
</gene>
<organism evidence="3 4">
    <name type="scientific">Piscinibacter sakaiensis</name>
    <name type="common">Ideonella sakaiensis</name>
    <dbReference type="NCBI Taxonomy" id="1547922"/>
    <lineage>
        <taxon>Bacteria</taxon>
        <taxon>Pseudomonadati</taxon>
        <taxon>Pseudomonadota</taxon>
        <taxon>Betaproteobacteria</taxon>
        <taxon>Burkholderiales</taxon>
        <taxon>Sphaerotilaceae</taxon>
        <taxon>Piscinibacter</taxon>
    </lineage>
</organism>
<keyword evidence="4" id="KW-1185">Reference proteome</keyword>
<feature type="transmembrane region" description="Helical" evidence="1">
    <location>
        <begin position="21"/>
        <end position="51"/>
    </location>
</feature>
<proteinExistence type="predicted"/>
<dbReference type="OrthoDB" id="8819584at2"/>
<evidence type="ECO:0000259" key="2">
    <source>
        <dbReference type="Pfam" id="PF09335"/>
    </source>
</evidence>
<dbReference type="RefSeq" id="WP_054018289.1">
    <property type="nucleotide sequence ID" value="NZ_BBYR01000006.1"/>
</dbReference>
<keyword evidence="1" id="KW-1133">Transmembrane helix</keyword>
<evidence type="ECO:0000256" key="1">
    <source>
        <dbReference type="SAM" id="Phobius"/>
    </source>
</evidence>
<protein>
    <recommendedName>
        <fullName evidence="2">VTT domain-containing protein</fullName>
    </recommendedName>
</protein>
<feature type="domain" description="VTT" evidence="2">
    <location>
        <begin position="40"/>
        <end position="160"/>
    </location>
</feature>
<dbReference type="Proteomes" id="UP000037660">
    <property type="component" value="Unassembled WGS sequence"/>
</dbReference>
<sequence>MLRGALESGLMRALLRRADSRAFPAVVGGAAVAATLSMSVPFATLLVTAVLMAPRRWSAIAVWASLGAALGAALLYLAFHHLGWARLFAAYPDVVRSSAWGDATRWLSAYGVPALFVIAATPVPLTPALMFAAISRLPVAEVVLALWIGKLAKYLVYAWLASRFPERALQRGQRHADALRAMLARATSTTPVAQGHSASSGELR</sequence>
<keyword evidence="1" id="KW-0812">Transmembrane</keyword>
<evidence type="ECO:0000313" key="3">
    <source>
        <dbReference type="EMBL" id="GAP34154.1"/>
    </source>
</evidence>
<reference evidence="4" key="1">
    <citation type="submission" date="2015-07" db="EMBL/GenBank/DDBJ databases">
        <title>Discovery of a poly(ethylene terephthalate assimilation.</title>
        <authorList>
            <person name="Yoshida S."/>
            <person name="Hiraga K."/>
            <person name="Takehana T."/>
            <person name="Taniguchi I."/>
            <person name="Yamaji H."/>
            <person name="Maeda Y."/>
            <person name="Toyohara K."/>
            <person name="Miyamoto K."/>
            <person name="Kimura Y."/>
            <person name="Oda K."/>
        </authorList>
    </citation>
    <scope>NUCLEOTIDE SEQUENCE [LARGE SCALE GENOMIC DNA]</scope>
    <source>
        <strain evidence="4">NBRC 110686 / TISTR 2288 / 201-F6</strain>
    </source>
</reference>
<keyword evidence="1" id="KW-0472">Membrane</keyword>
<name>A0A0K8NV70_PISS1</name>
<evidence type="ECO:0000313" key="4">
    <source>
        <dbReference type="Proteomes" id="UP000037660"/>
    </source>
</evidence>
<reference evidence="3 4" key="2">
    <citation type="journal article" date="2016" name="Science">
        <title>A bacterium that degrades and assimilates poly(ethylene terephthalate).</title>
        <authorList>
            <person name="Yoshida S."/>
            <person name="Hiraga K."/>
            <person name="Takehana T."/>
            <person name="Taniguchi I."/>
            <person name="Yamaji H."/>
            <person name="Maeda Y."/>
            <person name="Toyohara K."/>
            <person name="Miyamoto K."/>
            <person name="Kimura Y."/>
            <person name="Oda K."/>
        </authorList>
    </citation>
    <scope>NUCLEOTIDE SEQUENCE [LARGE SCALE GENOMIC DNA]</scope>
    <source>
        <strain evidence="4">NBRC 110686 / TISTR 2288 / 201-F6</strain>
    </source>
</reference>
<dbReference type="EMBL" id="BBYR01000006">
    <property type="protein sequence ID" value="GAP34154.1"/>
    <property type="molecule type" value="Genomic_DNA"/>
</dbReference>
<dbReference type="InterPro" id="IPR032816">
    <property type="entry name" value="VTT_dom"/>
</dbReference>
<dbReference type="AlphaFoldDB" id="A0A0K8NV70"/>
<accession>A0A0K8NV70</accession>
<dbReference type="STRING" id="1547922.ISF6_3933"/>
<feature type="transmembrane region" description="Helical" evidence="1">
    <location>
        <begin position="140"/>
        <end position="161"/>
    </location>
</feature>